<dbReference type="Proteomes" id="UP000270487">
    <property type="component" value="Chromosome"/>
</dbReference>
<gene>
    <name evidence="1" type="ORF">NCTC13193_01049</name>
</gene>
<dbReference type="SUPFAM" id="SSF54857">
    <property type="entry name" value="DNA damage-inducible protein DinI"/>
    <property type="match status" value="1"/>
</dbReference>
<protein>
    <recommendedName>
        <fullName evidence="3">DinI-like family protein</fullName>
    </recommendedName>
</protein>
<dbReference type="RefSeq" id="WP_141131208.1">
    <property type="nucleotide sequence ID" value="NZ_CAMKUD010000005.1"/>
</dbReference>
<dbReference type="Gene3D" id="3.30.910.10">
    <property type="entry name" value="DinI-like"/>
    <property type="match status" value="1"/>
</dbReference>
<dbReference type="EMBL" id="LR134492">
    <property type="protein sequence ID" value="VEI64223.1"/>
    <property type="molecule type" value="Genomic_DNA"/>
</dbReference>
<accession>A0A448S963</accession>
<evidence type="ECO:0000313" key="1">
    <source>
        <dbReference type="EMBL" id="VEI64223.1"/>
    </source>
</evidence>
<reference evidence="1 2" key="1">
    <citation type="submission" date="2018-12" db="EMBL/GenBank/DDBJ databases">
        <authorList>
            <consortium name="Pathogen Informatics"/>
        </authorList>
    </citation>
    <scope>NUCLEOTIDE SEQUENCE [LARGE SCALE GENOMIC DNA]</scope>
    <source>
        <strain evidence="1 2">NCTC13193</strain>
    </source>
</reference>
<evidence type="ECO:0000313" key="2">
    <source>
        <dbReference type="Proteomes" id="UP000270487"/>
    </source>
</evidence>
<proteinExistence type="predicted"/>
<evidence type="ECO:0008006" key="3">
    <source>
        <dbReference type="Google" id="ProtNLM"/>
    </source>
</evidence>
<sequence length="83" mass="9474">MNIQIKVDNNLFDNLSEKAREALLDELQTRVHEVYPASHLTVIAGLNDKTEIATSDFFNDVEAKLTVQEIVDDVILHGHWRNT</sequence>
<dbReference type="InterPro" id="IPR036687">
    <property type="entry name" value="DinI-like_sf"/>
</dbReference>
<organism evidence="1 2">
    <name type="scientific">Serratia fonticola</name>
    <dbReference type="NCBI Taxonomy" id="47917"/>
    <lineage>
        <taxon>Bacteria</taxon>
        <taxon>Pseudomonadati</taxon>
        <taxon>Pseudomonadota</taxon>
        <taxon>Gammaproteobacteria</taxon>
        <taxon>Enterobacterales</taxon>
        <taxon>Yersiniaceae</taxon>
        <taxon>Serratia</taxon>
    </lineage>
</organism>
<name>A0A448S963_SERFO</name>
<dbReference type="AlphaFoldDB" id="A0A448S963"/>